<dbReference type="CDD" id="cd16273">
    <property type="entry name" value="SNM1A-1C-like_MBL-fold"/>
    <property type="match status" value="1"/>
</dbReference>
<dbReference type="PANTHER" id="PTHR23240:SF6">
    <property type="entry name" value="DNA CROSS-LINK REPAIR 1A PROTEIN"/>
    <property type="match status" value="1"/>
</dbReference>
<feature type="compositionally biased region" description="Acidic residues" evidence="6">
    <location>
        <begin position="237"/>
        <end position="256"/>
    </location>
</feature>
<evidence type="ECO:0000256" key="5">
    <source>
        <dbReference type="ARBA" id="ARBA00023242"/>
    </source>
</evidence>
<dbReference type="Pfam" id="PF07522">
    <property type="entry name" value="DRMBL"/>
    <property type="match status" value="1"/>
</dbReference>
<evidence type="ECO:0000256" key="2">
    <source>
        <dbReference type="ARBA" id="ARBA00010304"/>
    </source>
</evidence>
<dbReference type="Gene3D" id="3.60.15.10">
    <property type="entry name" value="Ribonuclease Z/Hydroxyacylglutathione hydrolase-like"/>
    <property type="match status" value="1"/>
</dbReference>
<comment type="similarity">
    <text evidence="2">Belongs to the DNA repair metallo-beta-lactamase (DRMBL) family.</text>
</comment>
<organism evidence="8 9">
    <name type="scientific">Penicillium subrubescens</name>
    <dbReference type="NCBI Taxonomy" id="1316194"/>
    <lineage>
        <taxon>Eukaryota</taxon>
        <taxon>Fungi</taxon>
        <taxon>Dikarya</taxon>
        <taxon>Ascomycota</taxon>
        <taxon>Pezizomycotina</taxon>
        <taxon>Eurotiomycetes</taxon>
        <taxon>Eurotiomycetidae</taxon>
        <taxon>Eurotiales</taxon>
        <taxon>Aspergillaceae</taxon>
        <taxon>Penicillium</taxon>
    </lineage>
</organism>
<dbReference type="GO" id="GO:0036297">
    <property type="term" value="P:interstrand cross-link repair"/>
    <property type="evidence" value="ECO:0007669"/>
    <property type="project" value="TreeGrafter"/>
</dbReference>
<dbReference type="InterPro" id="IPR011084">
    <property type="entry name" value="DRMBL"/>
</dbReference>
<dbReference type="Gene3D" id="3.40.50.12650">
    <property type="match status" value="1"/>
</dbReference>
<evidence type="ECO:0000256" key="1">
    <source>
        <dbReference type="ARBA" id="ARBA00004123"/>
    </source>
</evidence>
<keyword evidence="5" id="KW-0539">Nucleus</keyword>
<dbReference type="GO" id="GO:0035312">
    <property type="term" value="F:5'-3' DNA exonuclease activity"/>
    <property type="evidence" value="ECO:0007669"/>
    <property type="project" value="TreeGrafter"/>
</dbReference>
<dbReference type="PANTHER" id="PTHR23240">
    <property type="entry name" value="DNA CROSS-LINK REPAIR PROTEIN PSO2/SNM1-RELATED"/>
    <property type="match status" value="1"/>
</dbReference>
<dbReference type="STRING" id="1316194.A0A1Q5SRI8"/>
<keyword evidence="4" id="KW-0234">DNA repair</keyword>
<evidence type="ECO:0000256" key="4">
    <source>
        <dbReference type="ARBA" id="ARBA00023204"/>
    </source>
</evidence>
<reference evidence="8 9" key="1">
    <citation type="submission" date="2016-10" db="EMBL/GenBank/DDBJ databases">
        <title>Genome sequence of the ascomycete fungus Penicillium subrubescens.</title>
        <authorList>
            <person name="De Vries R.P."/>
            <person name="Peng M."/>
            <person name="Dilokpimol A."/>
            <person name="Hilden K."/>
            <person name="Makela M.R."/>
            <person name="Grigoriev I."/>
            <person name="Riley R."/>
            <person name="Granchi Z."/>
        </authorList>
    </citation>
    <scope>NUCLEOTIDE SEQUENCE [LARGE SCALE GENOMIC DNA]</scope>
    <source>
        <strain evidence="8 9">CBS 132785</strain>
    </source>
</reference>
<accession>A0A1Q5SRI8</accession>
<sequence>MAGSFAKKASTPSKGPASATKSSSAKGNRSILNFFQKTDAPAGATSRQPRITQFVGSSRSPITGRSTPKLQHGNSLKSDTSEGLFLEDKKGLAKVERERTAVTIDLTERARSRTPEDIWGESEDFLDPEGSRYSENGQSVKRRKVESPDASNDDEEANDPPMPVKPAPAKKSNSGPFIDESDSEDDMEAYREQEETSHTIDTTNTDQRPSLDDESSTKPLAAQRPLAPLVRDATNDANDDELANFDDIEDGDELVGEEFRDGPWDDQEDEEGQNTDFGMMPNGLNDSTYFDAEPEGVSTCPICQRALAGFSETELSVHVNDCLDGKSSDSPATSTIDSVPIVPASDTKKEETSGKGLTRFERAAIARPPQGDPYSKNTPGTRSAFSKMMAGNAEDTAWAAAAANEVSSRGKQAYQRTCPFYKIMPGFSICVDAFRYGAVEGCNAYFLSHFHSDHYIGLTKSWCHGPIYCSRPTGNLVRQQLRVDPKWIVDIDFETTTEVPDTGGVQVTMLHANHCPGSSLFLFEKSFGSGPKARRQRILHCGDFRASPTHVQHPLLRPDPINPVTGQPRQQRIDTCYLDTTYLNPKYAFPSQEDVITACSELCVRLNEESGVGSELGKTNGGSLMNKFFSSITKSDSASEQSSSNGGRLLVVIGTYSIGKERICMGIARALGSKIFANPQKQRICACLEDPELSALLTTDPWEAQVHMQTLFEIRADTLADYLDTLKPHFSRVVGFRPTGWSYRPPAGRMLDNPPVPTVLRGEHWRTPFTAQHLIPQRGSTRESACFGVPYSEHSSFRELTMFCCALRIGRVIPTVNVGSQKSRDQMKAWIERWEGEKKRNGLFPAAEW</sequence>
<dbReference type="GO" id="GO:0005634">
    <property type="term" value="C:nucleus"/>
    <property type="evidence" value="ECO:0007669"/>
    <property type="project" value="UniProtKB-SubCell"/>
</dbReference>
<name>A0A1Q5SRI8_9EURO</name>
<comment type="caution">
    <text evidence="8">The sequence shown here is derived from an EMBL/GenBank/DDBJ whole genome shotgun (WGS) entry which is preliminary data.</text>
</comment>
<dbReference type="GO" id="GO:0006303">
    <property type="term" value="P:double-strand break repair via nonhomologous end joining"/>
    <property type="evidence" value="ECO:0007669"/>
    <property type="project" value="TreeGrafter"/>
</dbReference>
<dbReference type="GO" id="GO:0003684">
    <property type="term" value="F:damaged DNA binding"/>
    <property type="evidence" value="ECO:0007669"/>
    <property type="project" value="TreeGrafter"/>
</dbReference>
<dbReference type="InterPro" id="IPR036866">
    <property type="entry name" value="RibonucZ/Hydroxyglut_hydro"/>
</dbReference>
<dbReference type="SUPFAM" id="SSF56281">
    <property type="entry name" value="Metallo-hydrolase/oxidoreductase"/>
    <property type="match status" value="1"/>
</dbReference>
<feature type="compositionally biased region" description="Polar residues" evidence="6">
    <location>
        <begin position="19"/>
        <end position="36"/>
    </location>
</feature>
<evidence type="ECO:0000259" key="7">
    <source>
        <dbReference type="Pfam" id="PF07522"/>
    </source>
</evidence>
<dbReference type="FunFam" id="3.40.50.12650:FF:000007">
    <property type="entry name" value="DNA cross-link repair 1A protein, variant"/>
    <property type="match status" value="1"/>
</dbReference>
<feature type="compositionally biased region" description="Polar residues" evidence="6">
    <location>
        <begin position="199"/>
        <end position="208"/>
    </location>
</feature>
<dbReference type="AlphaFoldDB" id="A0A1Q5SRI8"/>
<evidence type="ECO:0000256" key="6">
    <source>
        <dbReference type="SAM" id="MobiDB-lite"/>
    </source>
</evidence>
<feature type="domain" description="DNA repair metallo-beta-lactamase" evidence="7">
    <location>
        <begin position="691"/>
        <end position="819"/>
    </location>
</feature>
<feature type="region of interest" description="Disordered" evidence="6">
    <location>
        <begin position="1"/>
        <end position="91"/>
    </location>
</feature>
<keyword evidence="3" id="KW-0227">DNA damage</keyword>
<feature type="compositionally biased region" description="Acidic residues" evidence="6">
    <location>
        <begin position="118"/>
        <end position="127"/>
    </location>
</feature>
<proteinExistence type="inferred from homology"/>
<feature type="compositionally biased region" description="Basic and acidic residues" evidence="6">
    <location>
        <begin position="188"/>
        <end position="198"/>
    </location>
</feature>
<evidence type="ECO:0000313" key="8">
    <source>
        <dbReference type="EMBL" id="OKO90572.1"/>
    </source>
</evidence>
<evidence type="ECO:0000256" key="3">
    <source>
        <dbReference type="ARBA" id="ARBA00022763"/>
    </source>
</evidence>
<feature type="compositionally biased region" description="Polar residues" evidence="6">
    <location>
        <begin position="45"/>
        <end position="78"/>
    </location>
</feature>
<dbReference type="Proteomes" id="UP000186955">
    <property type="component" value="Unassembled WGS sequence"/>
</dbReference>
<feature type="compositionally biased region" description="Basic and acidic residues" evidence="6">
    <location>
        <begin position="105"/>
        <end position="116"/>
    </location>
</feature>
<gene>
    <name evidence="8" type="ORF">PENSUB_13289</name>
</gene>
<evidence type="ECO:0000313" key="9">
    <source>
        <dbReference type="Proteomes" id="UP000186955"/>
    </source>
</evidence>
<dbReference type="EMBL" id="MNBE01000757">
    <property type="protein sequence ID" value="OKO90572.1"/>
    <property type="molecule type" value="Genomic_DNA"/>
</dbReference>
<comment type="subcellular location">
    <subcellularLocation>
        <location evidence="1">Nucleus</location>
    </subcellularLocation>
</comment>
<feature type="region of interest" description="Disordered" evidence="6">
    <location>
        <begin position="105"/>
        <end position="279"/>
    </location>
</feature>
<protein>
    <submittedName>
        <fullName evidence="8">DNA cross-link repair protein pso2/snm1</fullName>
    </submittedName>
</protein>
<feature type="compositionally biased region" description="Acidic residues" evidence="6">
    <location>
        <begin position="264"/>
        <end position="273"/>
    </location>
</feature>
<dbReference type="FunFam" id="3.60.15.10:FF:000038">
    <property type="entry name" value="DNA cross-link repair protein pso2/snm1"/>
    <property type="match status" value="1"/>
</dbReference>
<keyword evidence="9" id="KW-1185">Reference proteome</keyword>